<dbReference type="EMBL" id="LLXI01000092">
    <property type="protein sequence ID" value="PKY40219.1"/>
    <property type="molecule type" value="Genomic_DNA"/>
</dbReference>
<organism evidence="2 3">
    <name type="scientific">Rhizophagus irregularis</name>
    <dbReference type="NCBI Taxonomy" id="588596"/>
    <lineage>
        <taxon>Eukaryota</taxon>
        <taxon>Fungi</taxon>
        <taxon>Fungi incertae sedis</taxon>
        <taxon>Mucoromycota</taxon>
        <taxon>Glomeromycotina</taxon>
        <taxon>Glomeromycetes</taxon>
        <taxon>Glomerales</taxon>
        <taxon>Glomeraceae</taxon>
        <taxon>Rhizophagus</taxon>
    </lineage>
</organism>
<feature type="signal peptide" evidence="1">
    <location>
        <begin position="1"/>
        <end position="18"/>
    </location>
</feature>
<dbReference type="AlphaFoldDB" id="A0A2I1G0R2"/>
<accession>A0A2I1G0R2</accession>
<name>A0A2I1G0R2_9GLOM</name>
<evidence type="ECO:0000313" key="2">
    <source>
        <dbReference type="EMBL" id="PKY40219.1"/>
    </source>
</evidence>
<evidence type="ECO:0000256" key="1">
    <source>
        <dbReference type="SAM" id="SignalP"/>
    </source>
</evidence>
<keyword evidence="3" id="KW-1185">Reference proteome</keyword>
<reference evidence="2 3" key="1">
    <citation type="submission" date="2015-10" db="EMBL/GenBank/DDBJ databases">
        <title>Genome analyses suggest a sexual origin of heterokaryosis in a supposedly ancient asexual fungus.</title>
        <authorList>
            <person name="Ropars J."/>
            <person name="Sedzielewska K."/>
            <person name="Noel J."/>
            <person name="Charron P."/>
            <person name="Farinelli L."/>
            <person name="Marton T."/>
            <person name="Kruger M."/>
            <person name="Pelin A."/>
            <person name="Brachmann A."/>
            <person name="Corradi N."/>
        </authorList>
    </citation>
    <scope>NUCLEOTIDE SEQUENCE [LARGE SCALE GENOMIC DNA]</scope>
    <source>
        <strain evidence="2 3">A4</strain>
    </source>
</reference>
<comment type="caution">
    <text evidence="2">The sequence shown here is derived from an EMBL/GenBank/DDBJ whole genome shotgun (WGS) entry which is preliminary data.</text>
</comment>
<feature type="chain" id="PRO_5014136392" evidence="1">
    <location>
        <begin position="19"/>
        <end position="72"/>
    </location>
</feature>
<gene>
    <name evidence="2" type="ORF">RhiirA4_453542</name>
</gene>
<evidence type="ECO:0000313" key="3">
    <source>
        <dbReference type="Proteomes" id="UP000234323"/>
    </source>
</evidence>
<dbReference type="Proteomes" id="UP000234323">
    <property type="component" value="Unassembled WGS sequence"/>
</dbReference>
<protein>
    <submittedName>
        <fullName evidence="2">Uncharacterized protein</fullName>
    </submittedName>
</protein>
<sequence length="72" mass="7887">MSMSDSAVMALIAVIVHLELELDWTSPLESKSNSPILGIGQCPIPTLSDSDLFIEEFLENIPDDSDLSDNEH</sequence>
<proteinExistence type="predicted"/>
<keyword evidence="1" id="KW-0732">Signal</keyword>